<sequence>MDPGSIANQSDLSEQCPQLSSHLGSAEESSSSDLSLDCVTRTSNKRKSGEHPLIKLDTNSLIDGHDNKDEPEDLVTEIQNEQQHLDVKLTPQSVKETTSIGTNTSPAVIEMVDSNHDENGFGGQNEDLLEIQEELSEAISSAVRETDEGNNQDVSYEEQHSISVSEPTKSIMHINRNDTEEDGNLITTKKRKVTPDLAVETKFSNCEQMTPVINSLESERTDVFQHLQEVFHKELKNYEQYINSKNEQLEEYRKLASKTNEKLRVFNESLDEQKLKYSNLLEEFEVFKATQATRDLQLKHQKSHVEKLSLEKTNLEEKASKFKARLSETRNEVKMLNQNSRILQEKFQSQIEENESLKKEVNDLKQKSQQLQYRLNEISKNDTMLKEKLEDLQKDYTTLNEENRDLNEECKHKNEELSRLRTALEEKDAVAAELQANIRIFQDARQQSSKYLEERVEELTNDKQKLIEDLDKSKEYENKFKENDQKLRGTLDEITILNNRMDSLQNEIFRLQKEKDEVKEKLEASQQTVESVNDQLAIKSAEVVELTHDIEELKQAKSYIEDSIKARENTVLEWKTKYDEKCDENKRLSVELESVQFKNTNIEAEHLADLEQLHQEMTSLKDNLKVSSDQIKSLSDEKHILTERIVEMTAKEQALQGQLMEVGSSAPEENLHKKIEELQQKIQQNEAETNQKLQLLAEDLYIQYSSKHEQKVKMLKRGYESKYQEKMEKLELESAGLKDELALLKNQLQAERNEKQELLKLLNS</sequence>
<dbReference type="STRING" id="4955.A0A1G4MHX3"/>
<dbReference type="Pfam" id="PF12709">
    <property type="entry name" value="Fungal_TACC"/>
    <property type="match status" value="1"/>
</dbReference>
<evidence type="ECO:0000313" key="3">
    <source>
        <dbReference type="EMBL" id="SCW03444.1"/>
    </source>
</evidence>
<dbReference type="InterPro" id="IPR024312">
    <property type="entry name" value="TACC_fungi"/>
</dbReference>
<dbReference type="OMA" id="KSIMHIN"/>
<protein>
    <submittedName>
        <fullName evidence="3">LAFE_0G10550g1_1</fullName>
    </submittedName>
</protein>
<feature type="compositionally biased region" description="Polar residues" evidence="2">
    <location>
        <begin position="1"/>
        <end position="18"/>
    </location>
</feature>
<proteinExistence type="predicted"/>
<dbReference type="Gene3D" id="1.10.287.1490">
    <property type="match status" value="1"/>
</dbReference>
<keyword evidence="4" id="KW-1185">Reference proteome</keyword>
<feature type="coiled-coil region" evidence="1">
    <location>
        <begin position="235"/>
        <end position="556"/>
    </location>
</feature>
<dbReference type="EMBL" id="LT598486">
    <property type="protein sequence ID" value="SCW03444.1"/>
    <property type="molecule type" value="Genomic_DNA"/>
</dbReference>
<reference evidence="3 4" key="1">
    <citation type="submission" date="2016-03" db="EMBL/GenBank/DDBJ databases">
        <authorList>
            <person name="Devillers H."/>
        </authorList>
    </citation>
    <scope>NUCLEOTIDE SEQUENCE [LARGE SCALE GENOMIC DNA]</scope>
    <source>
        <strain evidence="3">CBS 6772</strain>
    </source>
</reference>
<name>A0A1G4MHX3_LACFM</name>
<keyword evidence="1" id="KW-0175">Coiled coil</keyword>
<gene>
    <name evidence="3" type="ORF">LAFE_0G10550G</name>
</gene>
<dbReference type="Proteomes" id="UP000190831">
    <property type="component" value="Chromosome G"/>
</dbReference>
<feature type="region of interest" description="Disordered" evidence="2">
    <location>
        <begin position="1"/>
        <end position="70"/>
    </location>
</feature>
<accession>A0A1G4MHX3</accession>
<evidence type="ECO:0000313" key="4">
    <source>
        <dbReference type="Proteomes" id="UP000190831"/>
    </source>
</evidence>
<organism evidence="3 4">
    <name type="scientific">Lachancea fermentati</name>
    <name type="common">Zygosaccharomyces fermentati</name>
    <dbReference type="NCBI Taxonomy" id="4955"/>
    <lineage>
        <taxon>Eukaryota</taxon>
        <taxon>Fungi</taxon>
        <taxon>Dikarya</taxon>
        <taxon>Ascomycota</taxon>
        <taxon>Saccharomycotina</taxon>
        <taxon>Saccharomycetes</taxon>
        <taxon>Saccharomycetales</taxon>
        <taxon>Saccharomycetaceae</taxon>
        <taxon>Lachancea</taxon>
    </lineage>
</organism>
<dbReference type="AlphaFoldDB" id="A0A1G4MHX3"/>
<evidence type="ECO:0000256" key="1">
    <source>
        <dbReference type="SAM" id="Coils"/>
    </source>
</evidence>
<evidence type="ECO:0000256" key="2">
    <source>
        <dbReference type="SAM" id="MobiDB-lite"/>
    </source>
</evidence>
<feature type="compositionally biased region" description="Low complexity" evidence="2">
    <location>
        <begin position="19"/>
        <end position="37"/>
    </location>
</feature>
<dbReference type="OrthoDB" id="5367584at2759"/>
<feature type="coiled-coil region" evidence="1">
    <location>
        <begin position="603"/>
        <end position="761"/>
    </location>
</feature>